<dbReference type="RefSeq" id="WP_265786536.1">
    <property type="nucleotide sequence ID" value="NZ_BAABRS010000001.1"/>
</dbReference>
<keyword evidence="3" id="KW-1003">Cell membrane</keyword>
<evidence type="ECO:0000256" key="5">
    <source>
        <dbReference type="ARBA" id="ARBA00022989"/>
    </source>
</evidence>
<sequence length="427" mass="48067">MFDKIRPYIDLVSHNQNYRRLWLSQIVSNFGDWFGILAVYALITRYSDSEFLLGLIIIVKMMSLASFSPFAGYITDRFNRRRIMIACDLLRAVIVACLLLVVSYETLWLAYVLTALQMMLSAIFEPAKTSSIPNVTTKEELVDANVLSAASWSIIFTIGMGLGGLATAWLGTDLVFIIDSGTYVLSSWFIYRAVIPQDEMSDAERKRTRNPLIGIKEGFRYLKDNHQVLRPTLAKGCFTMFLGALTYMLILVSEEVLMMGSIGIGSLYSARGVGTGIGPVIGRRIFSDEQDWVRAMGYCMIFGGLMYMVVGLTTSLIVMLLFVFIAHAASGANWVMSTVLLQRRTPDTFRGRVFSTEWLLFTLAQSVSVMVSSWILENDWLTIQQTMIVFALLLSITGIIWHTTITQEEQAFQKERRENLTAAHVAE</sequence>
<evidence type="ECO:0000256" key="3">
    <source>
        <dbReference type="ARBA" id="ARBA00022475"/>
    </source>
</evidence>
<feature type="transmembrane region" description="Helical" evidence="7">
    <location>
        <begin position="382"/>
        <end position="401"/>
    </location>
</feature>
<feature type="transmembrane region" description="Helical" evidence="7">
    <location>
        <begin position="358"/>
        <end position="376"/>
    </location>
</feature>
<evidence type="ECO:0000256" key="2">
    <source>
        <dbReference type="ARBA" id="ARBA00022448"/>
    </source>
</evidence>
<keyword evidence="5 7" id="KW-1133">Transmembrane helix</keyword>
<dbReference type="CDD" id="cd06173">
    <property type="entry name" value="MFS_MefA_like"/>
    <property type="match status" value="1"/>
</dbReference>
<dbReference type="SUPFAM" id="SSF103473">
    <property type="entry name" value="MFS general substrate transporter"/>
    <property type="match status" value="1"/>
</dbReference>
<dbReference type="EMBL" id="JAJNDC010000001">
    <property type="protein sequence ID" value="MCW9711377.1"/>
    <property type="molecule type" value="Genomic_DNA"/>
</dbReference>
<dbReference type="InterPro" id="IPR011701">
    <property type="entry name" value="MFS"/>
</dbReference>
<dbReference type="Pfam" id="PF07690">
    <property type="entry name" value="MFS_1"/>
    <property type="match status" value="1"/>
</dbReference>
<gene>
    <name evidence="8" type="ORF">LQ318_00535</name>
</gene>
<feature type="transmembrane region" description="Helical" evidence="7">
    <location>
        <begin position="21"/>
        <end position="43"/>
    </location>
</feature>
<reference evidence="8 9" key="1">
    <citation type="submission" date="2021-11" db="EMBL/GenBank/DDBJ databases">
        <title>Aliifidinibius sp. nov., a new bacterium isolated from saline soil.</title>
        <authorList>
            <person name="Galisteo C."/>
            <person name="De La Haba R."/>
            <person name="Sanchez-Porro C."/>
            <person name="Ventosa A."/>
        </authorList>
    </citation>
    <scope>NUCLEOTIDE SEQUENCE [LARGE SCALE GENOMIC DNA]</scope>
    <source>
        <strain evidence="8 9">KACC 190600</strain>
    </source>
</reference>
<dbReference type="Gene3D" id="1.20.1250.20">
    <property type="entry name" value="MFS general substrate transporter like domains"/>
    <property type="match status" value="1"/>
</dbReference>
<keyword evidence="2" id="KW-0813">Transport</keyword>
<evidence type="ECO:0000256" key="1">
    <source>
        <dbReference type="ARBA" id="ARBA00004651"/>
    </source>
</evidence>
<evidence type="ECO:0000256" key="4">
    <source>
        <dbReference type="ARBA" id="ARBA00022692"/>
    </source>
</evidence>
<dbReference type="PANTHER" id="PTHR43266:SF2">
    <property type="entry name" value="MAJOR FACILITATOR SUPERFAMILY (MFS) PROFILE DOMAIN-CONTAINING PROTEIN"/>
    <property type="match status" value="1"/>
</dbReference>
<evidence type="ECO:0000313" key="9">
    <source>
        <dbReference type="Proteomes" id="UP001207337"/>
    </source>
</evidence>
<feature type="transmembrane region" description="Helical" evidence="7">
    <location>
        <begin position="146"/>
        <end position="168"/>
    </location>
</feature>
<keyword evidence="9" id="KW-1185">Reference proteome</keyword>
<proteinExistence type="predicted"/>
<organism evidence="8 9">
    <name type="scientific">Fodinibius salicampi</name>
    <dbReference type="NCBI Taxonomy" id="1920655"/>
    <lineage>
        <taxon>Bacteria</taxon>
        <taxon>Pseudomonadati</taxon>
        <taxon>Balneolota</taxon>
        <taxon>Balneolia</taxon>
        <taxon>Balneolales</taxon>
        <taxon>Balneolaceae</taxon>
        <taxon>Fodinibius</taxon>
    </lineage>
</organism>
<feature type="transmembrane region" description="Helical" evidence="7">
    <location>
        <begin position="256"/>
        <end position="280"/>
    </location>
</feature>
<feature type="transmembrane region" description="Helical" evidence="7">
    <location>
        <begin position="232"/>
        <end position="250"/>
    </location>
</feature>
<comment type="caution">
    <text evidence="8">The sequence shown here is derived from an EMBL/GenBank/DDBJ whole genome shotgun (WGS) entry which is preliminary data.</text>
</comment>
<protein>
    <submittedName>
        <fullName evidence="8">MFS transporter</fullName>
    </submittedName>
</protein>
<evidence type="ECO:0000256" key="6">
    <source>
        <dbReference type="ARBA" id="ARBA00023136"/>
    </source>
</evidence>
<name>A0ABT3PU58_9BACT</name>
<dbReference type="Proteomes" id="UP001207337">
    <property type="component" value="Unassembled WGS sequence"/>
</dbReference>
<feature type="transmembrane region" description="Helical" evidence="7">
    <location>
        <begin position="49"/>
        <end position="71"/>
    </location>
</feature>
<accession>A0ABT3PU58</accession>
<dbReference type="PANTHER" id="PTHR43266">
    <property type="entry name" value="MACROLIDE-EFFLUX PROTEIN"/>
    <property type="match status" value="1"/>
</dbReference>
<dbReference type="InterPro" id="IPR036259">
    <property type="entry name" value="MFS_trans_sf"/>
</dbReference>
<feature type="transmembrane region" description="Helical" evidence="7">
    <location>
        <begin position="316"/>
        <end position="337"/>
    </location>
</feature>
<evidence type="ECO:0000313" key="8">
    <source>
        <dbReference type="EMBL" id="MCW9711377.1"/>
    </source>
</evidence>
<keyword evidence="4 7" id="KW-0812">Transmembrane</keyword>
<comment type="subcellular location">
    <subcellularLocation>
        <location evidence="1">Cell membrane</location>
        <topology evidence="1">Multi-pass membrane protein</topology>
    </subcellularLocation>
</comment>
<keyword evidence="6 7" id="KW-0472">Membrane</keyword>
<feature type="transmembrane region" description="Helical" evidence="7">
    <location>
        <begin position="292"/>
        <end position="310"/>
    </location>
</feature>
<evidence type="ECO:0000256" key="7">
    <source>
        <dbReference type="SAM" id="Phobius"/>
    </source>
</evidence>